<dbReference type="GO" id="GO:0003700">
    <property type="term" value="F:DNA-binding transcription factor activity"/>
    <property type="evidence" value="ECO:0007669"/>
    <property type="project" value="InterPro"/>
</dbReference>
<dbReference type="Gene3D" id="1.10.10.10">
    <property type="entry name" value="Winged helix-like DNA-binding domain superfamily/Winged helix DNA-binding domain"/>
    <property type="match status" value="1"/>
</dbReference>
<evidence type="ECO:0000313" key="7">
    <source>
        <dbReference type="Proteomes" id="UP000445000"/>
    </source>
</evidence>
<evidence type="ECO:0000256" key="4">
    <source>
        <dbReference type="ARBA" id="ARBA00023163"/>
    </source>
</evidence>
<keyword evidence="7" id="KW-1185">Reference proteome</keyword>
<dbReference type="PANTHER" id="PTHR30118">
    <property type="entry name" value="HTH-TYPE TRANSCRIPTIONAL REGULATOR LEUO-RELATED"/>
    <property type="match status" value="1"/>
</dbReference>
<dbReference type="PANTHER" id="PTHR30118:SF15">
    <property type="entry name" value="TRANSCRIPTIONAL REGULATORY PROTEIN"/>
    <property type="match status" value="1"/>
</dbReference>
<evidence type="ECO:0000259" key="5">
    <source>
        <dbReference type="PROSITE" id="PS50931"/>
    </source>
</evidence>
<name>A0A829YG99_9GAMM</name>
<sequence length="321" mass="35785">MDIADVDLNLLVVFDALLRNRSVSGAARALKMSQPATSFALNRLRKMFGEPLFVRTSRGIHPTPFAESLTAPLEAILDRIRSDLLQQPTFDPATERRSVTFNMQDIGELVFLPRILGRLNKIAPGLQLRTVNLPAPLLEPALRSGEVDIALGHFPDLAGAALFQQRLFSHSFVCIVRADHPTIKDEMTRRQFLDGLHAVVHPAGHMNDSLEAELQAQGLTRKVSVRIEHFLAVPTILSQSNLIFTVPYAIGEGLAKLADIKLVKPPFKAKPRIIRQHWHSRFQHDGANRWLRSVVAELFMDKTTTAGRRSSRPASAARRPT</sequence>
<reference evidence="7" key="1">
    <citation type="submission" date="2020-01" db="EMBL/GenBank/DDBJ databases">
        <title>'Steroidobacter agaridevorans' sp. nov., agar-degrading bacteria isolated from rhizosphere soils.</title>
        <authorList>
            <person name="Ikenaga M."/>
            <person name="Kataoka M."/>
            <person name="Murouchi A."/>
            <person name="Katsuragi S."/>
            <person name="Sakai M."/>
        </authorList>
    </citation>
    <scope>NUCLEOTIDE SEQUENCE [LARGE SCALE GENOMIC DNA]</scope>
    <source>
        <strain evidence="7">YU21-B</strain>
    </source>
</reference>
<feature type="domain" description="HTH lysR-type" evidence="5">
    <location>
        <begin position="6"/>
        <end position="63"/>
    </location>
</feature>
<keyword evidence="2" id="KW-0805">Transcription regulation</keyword>
<dbReference type="Proteomes" id="UP000445000">
    <property type="component" value="Unassembled WGS sequence"/>
</dbReference>
<dbReference type="SUPFAM" id="SSF53850">
    <property type="entry name" value="Periplasmic binding protein-like II"/>
    <property type="match status" value="1"/>
</dbReference>
<dbReference type="AlphaFoldDB" id="A0A829YG99"/>
<keyword evidence="3" id="KW-0238">DNA-binding</keyword>
<dbReference type="PROSITE" id="PS50931">
    <property type="entry name" value="HTH_LYSR"/>
    <property type="match status" value="1"/>
</dbReference>
<evidence type="ECO:0000256" key="1">
    <source>
        <dbReference type="ARBA" id="ARBA00009437"/>
    </source>
</evidence>
<dbReference type="CDD" id="cd08459">
    <property type="entry name" value="PBP2_DntR_NahR_LinR_like"/>
    <property type="match status" value="1"/>
</dbReference>
<dbReference type="InterPro" id="IPR036390">
    <property type="entry name" value="WH_DNA-bd_sf"/>
</dbReference>
<accession>A0A829YG99</accession>
<comment type="similarity">
    <text evidence="1">Belongs to the LysR transcriptional regulatory family.</text>
</comment>
<dbReference type="PRINTS" id="PR00039">
    <property type="entry name" value="HTHLYSR"/>
</dbReference>
<dbReference type="Pfam" id="PF00126">
    <property type="entry name" value="HTH_1"/>
    <property type="match status" value="1"/>
</dbReference>
<dbReference type="InterPro" id="IPR050389">
    <property type="entry name" value="LysR-type_TF"/>
</dbReference>
<evidence type="ECO:0000256" key="2">
    <source>
        <dbReference type="ARBA" id="ARBA00023015"/>
    </source>
</evidence>
<dbReference type="InterPro" id="IPR000847">
    <property type="entry name" value="LysR_HTH_N"/>
</dbReference>
<dbReference type="Gene3D" id="3.40.190.10">
    <property type="entry name" value="Periplasmic binding protein-like II"/>
    <property type="match status" value="2"/>
</dbReference>
<evidence type="ECO:0000313" key="6">
    <source>
        <dbReference type="EMBL" id="GFE82284.1"/>
    </source>
</evidence>
<comment type="caution">
    <text evidence="6">The sequence shown here is derived from an EMBL/GenBank/DDBJ whole genome shotgun (WGS) entry which is preliminary data.</text>
</comment>
<dbReference type="RefSeq" id="WP_161813940.1">
    <property type="nucleotide sequence ID" value="NZ_BLJN01000004.1"/>
</dbReference>
<evidence type="ECO:0000256" key="3">
    <source>
        <dbReference type="ARBA" id="ARBA00023125"/>
    </source>
</evidence>
<dbReference type="Pfam" id="PF03466">
    <property type="entry name" value="LysR_substrate"/>
    <property type="match status" value="1"/>
</dbReference>
<proteinExistence type="inferred from homology"/>
<dbReference type="GO" id="GO:0003677">
    <property type="term" value="F:DNA binding"/>
    <property type="evidence" value="ECO:0007669"/>
    <property type="project" value="UniProtKB-KW"/>
</dbReference>
<organism evidence="6 7">
    <name type="scientific">Steroidobacter agaridevorans</name>
    <dbReference type="NCBI Taxonomy" id="2695856"/>
    <lineage>
        <taxon>Bacteria</taxon>
        <taxon>Pseudomonadati</taxon>
        <taxon>Pseudomonadota</taxon>
        <taxon>Gammaproteobacteria</taxon>
        <taxon>Steroidobacterales</taxon>
        <taxon>Steroidobacteraceae</taxon>
        <taxon>Steroidobacter</taxon>
    </lineage>
</organism>
<dbReference type="InterPro" id="IPR005119">
    <property type="entry name" value="LysR_subst-bd"/>
</dbReference>
<protein>
    <submittedName>
        <fullName evidence="6">LysR family transcriptional regulator</fullName>
    </submittedName>
</protein>
<dbReference type="InterPro" id="IPR036388">
    <property type="entry name" value="WH-like_DNA-bd_sf"/>
</dbReference>
<dbReference type="EMBL" id="BLJN01000004">
    <property type="protein sequence ID" value="GFE82284.1"/>
    <property type="molecule type" value="Genomic_DNA"/>
</dbReference>
<gene>
    <name evidence="6" type="ORF">GCM10011487_42840</name>
</gene>
<dbReference type="SUPFAM" id="SSF46785">
    <property type="entry name" value="Winged helix' DNA-binding domain"/>
    <property type="match status" value="1"/>
</dbReference>
<keyword evidence="4" id="KW-0804">Transcription</keyword>